<organism evidence="2 3">
    <name type="scientific">Exophiala sideris</name>
    <dbReference type="NCBI Taxonomy" id="1016849"/>
    <lineage>
        <taxon>Eukaryota</taxon>
        <taxon>Fungi</taxon>
        <taxon>Dikarya</taxon>
        <taxon>Ascomycota</taxon>
        <taxon>Pezizomycotina</taxon>
        <taxon>Eurotiomycetes</taxon>
        <taxon>Chaetothyriomycetidae</taxon>
        <taxon>Chaetothyriales</taxon>
        <taxon>Herpotrichiellaceae</taxon>
        <taxon>Exophiala</taxon>
    </lineage>
</organism>
<dbReference type="EMBL" id="JAVRRF010000002">
    <property type="protein sequence ID" value="KAK5067379.1"/>
    <property type="molecule type" value="Genomic_DNA"/>
</dbReference>
<evidence type="ECO:0000256" key="1">
    <source>
        <dbReference type="SAM" id="MobiDB-lite"/>
    </source>
</evidence>
<proteinExistence type="predicted"/>
<feature type="region of interest" description="Disordered" evidence="1">
    <location>
        <begin position="374"/>
        <end position="400"/>
    </location>
</feature>
<reference evidence="2 3" key="1">
    <citation type="submission" date="2023-08" db="EMBL/GenBank/DDBJ databases">
        <title>Black Yeasts Isolated from many extreme environments.</title>
        <authorList>
            <person name="Coleine C."/>
            <person name="Stajich J.E."/>
            <person name="Selbmann L."/>
        </authorList>
    </citation>
    <scope>NUCLEOTIDE SEQUENCE [LARGE SCALE GENOMIC DNA]</scope>
    <source>
        <strain evidence="2 3">CCFEE 6328</strain>
    </source>
</reference>
<gene>
    <name evidence="2" type="ORF">LTR69_001366</name>
</gene>
<feature type="compositionally biased region" description="Low complexity" evidence="1">
    <location>
        <begin position="374"/>
        <end position="384"/>
    </location>
</feature>
<sequence length="400" mass="43845">MAISICAVSFFDNMGRRQHRRGSSYLCCYWQVSRKESKHRPAPSISSSRSASEVDKHDSLFLVPETRPSRFEHEQWLQRRNSLSSQRAIYPHKYHYYDPRSRYVVHSYTPSSRYPSTLRSVSEGRCLDLSDNNSSVMLRSSYSSGSLATLSRPTTMAAARCRSSSNPEKPGRAQPRLSSASASVAAYPVPDVPVLPPLPALPAPTWSPSLQHTPLSADPTIRALSMGVVLAQSQLQPRIPPKHRSRTYTHDGSAAVLRGTDVSTAAQGSVLGEVDGNVRAKRETAPVPPVPQKLPLPPPPLPQLPALTAPKVASMPVPPLPVRAPDHFVFPQSARPNTRHAPTPMRNRQYYNTPYVHHGTSGHRKCDANTSVSMYSAGSSSYGSDQTPSTVVKDTGVRKT</sequence>
<evidence type="ECO:0000313" key="2">
    <source>
        <dbReference type="EMBL" id="KAK5067379.1"/>
    </source>
</evidence>
<dbReference type="Proteomes" id="UP001345691">
    <property type="component" value="Unassembled WGS sequence"/>
</dbReference>
<comment type="caution">
    <text evidence="2">The sequence shown here is derived from an EMBL/GenBank/DDBJ whole genome shotgun (WGS) entry which is preliminary data.</text>
</comment>
<protein>
    <submittedName>
        <fullName evidence="2">Uncharacterized protein</fullName>
    </submittedName>
</protein>
<name>A0ABR0JPN0_9EURO</name>
<accession>A0ABR0JPN0</accession>
<keyword evidence="3" id="KW-1185">Reference proteome</keyword>
<evidence type="ECO:0000313" key="3">
    <source>
        <dbReference type="Proteomes" id="UP001345691"/>
    </source>
</evidence>